<dbReference type="AlphaFoldDB" id="A0A0R2JNN2"/>
<organism evidence="1 2">
    <name type="scientific">Weissella kandleri</name>
    <dbReference type="NCBI Taxonomy" id="1616"/>
    <lineage>
        <taxon>Bacteria</taxon>
        <taxon>Bacillati</taxon>
        <taxon>Bacillota</taxon>
        <taxon>Bacilli</taxon>
        <taxon>Lactobacillales</taxon>
        <taxon>Lactobacillaceae</taxon>
        <taxon>Weissella</taxon>
    </lineage>
</organism>
<name>A0A0R2JNN2_9LACO</name>
<dbReference type="Proteomes" id="UP000051655">
    <property type="component" value="Unassembled WGS sequence"/>
</dbReference>
<comment type="caution">
    <text evidence="1">The sequence shown here is derived from an EMBL/GenBank/DDBJ whole genome shotgun (WGS) entry which is preliminary data.</text>
</comment>
<dbReference type="PATRIC" id="fig|1616.3.peg.120"/>
<dbReference type="RefSeq" id="WP_236697712.1">
    <property type="nucleotide sequence ID" value="NZ_JQBP01000001.1"/>
</dbReference>
<gene>
    <name evidence="1" type="ORF">IV73_GL000117</name>
</gene>
<reference evidence="1 2" key="1">
    <citation type="journal article" date="2015" name="Genome Announc.">
        <title>Expanding the biotechnology potential of lactobacilli through comparative genomics of 213 strains and associated genera.</title>
        <authorList>
            <person name="Sun Z."/>
            <person name="Harris H.M."/>
            <person name="McCann A."/>
            <person name="Guo C."/>
            <person name="Argimon S."/>
            <person name="Zhang W."/>
            <person name="Yang X."/>
            <person name="Jeffery I.B."/>
            <person name="Cooney J.C."/>
            <person name="Kagawa T.F."/>
            <person name="Liu W."/>
            <person name="Song Y."/>
            <person name="Salvetti E."/>
            <person name="Wrobel A."/>
            <person name="Rasinkangas P."/>
            <person name="Parkhill J."/>
            <person name="Rea M.C."/>
            <person name="O'Sullivan O."/>
            <person name="Ritari J."/>
            <person name="Douillard F.P."/>
            <person name="Paul Ross R."/>
            <person name="Yang R."/>
            <person name="Briner A.E."/>
            <person name="Felis G.E."/>
            <person name="de Vos W.M."/>
            <person name="Barrangou R."/>
            <person name="Klaenhammer T.R."/>
            <person name="Caufield P.W."/>
            <person name="Cui Y."/>
            <person name="Zhang H."/>
            <person name="O'Toole P.W."/>
        </authorList>
    </citation>
    <scope>NUCLEOTIDE SEQUENCE [LARGE SCALE GENOMIC DNA]</scope>
    <source>
        <strain evidence="1 2">DSM 20593</strain>
    </source>
</reference>
<protein>
    <submittedName>
        <fullName evidence="1">Uncharacterized protein</fullName>
    </submittedName>
</protein>
<evidence type="ECO:0000313" key="2">
    <source>
        <dbReference type="Proteomes" id="UP000051655"/>
    </source>
</evidence>
<proteinExistence type="predicted"/>
<dbReference type="EMBL" id="JQBP01000001">
    <property type="protein sequence ID" value="KRN75629.1"/>
    <property type="molecule type" value="Genomic_DNA"/>
</dbReference>
<evidence type="ECO:0000313" key="1">
    <source>
        <dbReference type="EMBL" id="KRN75629.1"/>
    </source>
</evidence>
<dbReference type="STRING" id="1616.IV73_GL000117"/>
<sequence length="61" mass="7482">MMALTRPYFLENKDWYIKIDTFPNKNEYGNYVDYQLTDNAPQKAIDSYNEFMPLWRSDKDY</sequence>
<accession>A0A0R2JNN2</accession>
<keyword evidence="2" id="KW-1185">Reference proteome</keyword>